<dbReference type="RefSeq" id="WP_320380974.1">
    <property type="nucleotide sequence ID" value="NZ_JAWDIQ010000003.1"/>
</dbReference>
<dbReference type="NCBIfam" id="NF009223">
    <property type="entry name" value="PRK12573.1"/>
    <property type="match status" value="1"/>
</dbReference>
<feature type="transmembrane region" description="Helical" evidence="7">
    <location>
        <begin position="7"/>
        <end position="29"/>
    </location>
</feature>
<feature type="transmembrane region" description="Helical" evidence="7">
    <location>
        <begin position="35"/>
        <end position="55"/>
    </location>
</feature>
<organism evidence="9 10">
    <name type="scientific">Paracerasibacillus soli</name>
    <dbReference type="NCBI Taxonomy" id="480284"/>
    <lineage>
        <taxon>Bacteria</taxon>
        <taxon>Bacillati</taxon>
        <taxon>Bacillota</taxon>
        <taxon>Bacilli</taxon>
        <taxon>Bacillales</taxon>
        <taxon>Bacillaceae</taxon>
        <taxon>Paracerasibacillus</taxon>
    </lineage>
</organism>
<name>A0ABU5CUR8_9BACI</name>
<evidence type="ECO:0000313" key="10">
    <source>
        <dbReference type="Proteomes" id="UP001275315"/>
    </source>
</evidence>
<accession>A0ABU5CUR8</accession>
<reference evidence="9 10" key="1">
    <citation type="submission" date="2023-10" db="EMBL/GenBank/DDBJ databases">
        <title>Virgibacillus soli CC-YMP-6 genome.</title>
        <authorList>
            <person name="Miliotis G."/>
            <person name="Sengupta P."/>
            <person name="Hameed A."/>
            <person name="Chuvochina M."/>
            <person name="Mcdonagh F."/>
            <person name="Simpson A.C."/>
            <person name="Singh N.K."/>
            <person name="Rekha P.D."/>
            <person name="Raman K."/>
            <person name="Hugenholtz P."/>
            <person name="Venkateswaran K."/>
        </authorList>
    </citation>
    <scope>NUCLEOTIDE SEQUENCE [LARGE SCALE GENOMIC DNA]</scope>
    <source>
        <strain evidence="9 10">CC-YMP-6</strain>
    </source>
</reference>
<evidence type="ECO:0000256" key="1">
    <source>
        <dbReference type="ARBA" id="ARBA00004651"/>
    </source>
</evidence>
<keyword evidence="3" id="KW-1003">Cell membrane</keyword>
<keyword evidence="5 7" id="KW-1133">Transmembrane helix</keyword>
<dbReference type="PANTHER" id="PTHR33932:SF4">
    <property type="entry name" value="NA(+)_H(+) ANTIPORTER SUBUNIT B"/>
    <property type="match status" value="1"/>
</dbReference>
<evidence type="ECO:0000259" key="8">
    <source>
        <dbReference type="Pfam" id="PF04039"/>
    </source>
</evidence>
<evidence type="ECO:0000256" key="4">
    <source>
        <dbReference type="ARBA" id="ARBA00022692"/>
    </source>
</evidence>
<comment type="similarity">
    <text evidence="2">Belongs to the CPA3 antiporters (TC 2.A.63) subunit B family.</text>
</comment>
<dbReference type="PANTHER" id="PTHR33932">
    <property type="entry name" value="NA(+)/H(+) ANTIPORTER SUBUNIT B"/>
    <property type="match status" value="1"/>
</dbReference>
<keyword evidence="6 7" id="KW-0472">Membrane</keyword>
<keyword evidence="10" id="KW-1185">Reference proteome</keyword>
<evidence type="ECO:0000256" key="5">
    <source>
        <dbReference type="ARBA" id="ARBA00022989"/>
    </source>
</evidence>
<proteinExistence type="inferred from homology"/>
<sequence length="139" mass="14778">MKTNDVILHMVTKVVVFIILTLAIYLFLAGHNQPGGGFIAGLVLSSAFVLLFLAFDMDVQKGIPVNFLYVAATGVFLVVTTGLGSLFMKEPFLTQVFTQVDLPLIGVTDIGTMMLFEAGVALAVVGVVITIILGISEDV</sequence>
<evidence type="ECO:0000256" key="7">
    <source>
        <dbReference type="SAM" id="Phobius"/>
    </source>
</evidence>
<dbReference type="EMBL" id="JAWDIQ010000003">
    <property type="protein sequence ID" value="MDY0410113.1"/>
    <property type="molecule type" value="Genomic_DNA"/>
</dbReference>
<feature type="domain" description="Na+/H+ antiporter MnhB subunit-related protein" evidence="8">
    <location>
        <begin position="7"/>
        <end position="130"/>
    </location>
</feature>
<dbReference type="InterPro" id="IPR007182">
    <property type="entry name" value="MnhB"/>
</dbReference>
<evidence type="ECO:0000256" key="6">
    <source>
        <dbReference type="ARBA" id="ARBA00023136"/>
    </source>
</evidence>
<evidence type="ECO:0000256" key="3">
    <source>
        <dbReference type="ARBA" id="ARBA00022475"/>
    </source>
</evidence>
<dbReference type="InterPro" id="IPR050622">
    <property type="entry name" value="CPA3_antiporter_subunitB"/>
</dbReference>
<dbReference type="Pfam" id="PF04039">
    <property type="entry name" value="MnhB"/>
    <property type="match status" value="1"/>
</dbReference>
<feature type="transmembrane region" description="Helical" evidence="7">
    <location>
        <begin position="67"/>
        <end position="88"/>
    </location>
</feature>
<comment type="caution">
    <text evidence="9">The sequence shown here is derived from an EMBL/GenBank/DDBJ whole genome shotgun (WGS) entry which is preliminary data.</text>
</comment>
<feature type="transmembrane region" description="Helical" evidence="7">
    <location>
        <begin position="113"/>
        <end position="135"/>
    </location>
</feature>
<evidence type="ECO:0000313" key="9">
    <source>
        <dbReference type="EMBL" id="MDY0410113.1"/>
    </source>
</evidence>
<keyword evidence="4 7" id="KW-0812">Transmembrane</keyword>
<gene>
    <name evidence="9" type="ORF">RWD45_18090</name>
</gene>
<dbReference type="Proteomes" id="UP001275315">
    <property type="component" value="Unassembled WGS sequence"/>
</dbReference>
<comment type="subcellular location">
    <subcellularLocation>
        <location evidence="1">Cell membrane</location>
        <topology evidence="1">Multi-pass membrane protein</topology>
    </subcellularLocation>
</comment>
<evidence type="ECO:0000256" key="2">
    <source>
        <dbReference type="ARBA" id="ARBA00009425"/>
    </source>
</evidence>
<protein>
    <submittedName>
        <fullName evidence="9">Na(+)/H(+) antiporter subunit B</fullName>
    </submittedName>
</protein>